<dbReference type="Proteomes" id="UP000051634">
    <property type="component" value="Unassembled WGS sequence"/>
</dbReference>
<feature type="region of interest" description="Disordered" evidence="1">
    <location>
        <begin position="717"/>
        <end position="744"/>
    </location>
</feature>
<reference evidence="4 5" key="1">
    <citation type="submission" date="2015-11" db="EMBL/GenBank/DDBJ databases">
        <title>The genome of Candidatus Endoriftia persephone in Ridgeia piscesae and population structure of the North Eastern Pacific vestimentiferan symbionts.</title>
        <authorList>
            <person name="Perez M."/>
            <person name="Juniper K.S."/>
        </authorList>
    </citation>
    <scope>NUCLEOTIDE SEQUENCE [LARGE SCALE GENOMIC DNA]</scope>
    <source>
        <strain evidence="3">Ind10</strain>
        <strain evidence="2">Ind11</strain>
    </source>
</reference>
<dbReference type="EMBL" id="LMXI01000003">
    <property type="protein sequence ID" value="KRT60279.1"/>
    <property type="molecule type" value="Genomic_DNA"/>
</dbReference>
<dbReference type="RefSeq" id="WP_057955766.1">
    <property type="nucleotide sequence ID" value="NZ_KQ556891.1"/>
</dbReference>
<evidence type="ECO:0000313" key="5">
    <source>
        <dbReference type="Proteomes" id="UP000051634"/>
    </source>
</evidence>
<protein>
    <submittedName>
        <fullName evidence="2">Ferredoxin</fullName>
    </submittedName>
</protein>
<accession>A0A0T5YUA1</accession>
<evidence type="ECO:0000313" key="4">
    <source>
        <dbReference type="Proteomes" id="UP000051276"/>
    </source>
</evidence>
<dbReference type="OrthoDB" id="9794954at2"/>
<evidence type="ECO:0000313" key="3">
    <source>
        <dbReference type="EMBL" id="KRT60279.1"/>
    </source>
</evidence>
<feature type="region of interest" description="Disordered" evidence="1">
    <location>
        <begin position="1"/>
        <end position="20"/>
    </location>
</feature>
<name>A0A0T5YUA1_9GAMM</name>
<dbReference type="AlphaFoldDB" id="A0A0T5YUA1"/>
<comment type="caution">
    <text evidence="2">The sequence shown here is derived from an EMBL/GenBank/DDBJ whole genome shotgun (WGS) entry which is preliminary data.</text>
</comment>
<organism evidence="2 5">
    <name type="scientific">endosymbiont of Ridgeia piscesae</name>
    <dbReference type="NCBI Taxonomy" id="54398"/>
    <lineage>
        <taxon>Bacteria</taxon>
        <taxon>Pseudomonadati</taxon>
        <taxon>Pseudomonadota</taxon>
        <taxon>Gammaproteobacteria</taxon>
        <taxon>sulfur-oxidizing symbionts</taxon>
    </lineage>
</organism>
<gene>
    <name evidence="2" type="ORF">Ga0074115_102183</name>
    <name evidence="3" type="ORF">Ga0076813_169110</name>
</gene>
<dbReference type="EMBL" id="LDXT01000094">
    <property type="protein sequence ID" value="KRT54081.1"/>
    <property type="molecule type" value="Genomic_DNA"/>
</dbReference>
<dbReference type="Gene3D" id="3.30.70.20">
    <property type="match status" value="1"/>
</dbReference>
<dbReference type="SUPFAM" id="SSF54862">
    <property type="entry name" value="4Fe-4S ferredoxins"/>
    <property type="match status" value="1"/>
</dbReference>
<proteinExistence type="predicted"/>
<dbReference type="Proteomes" id="UP000051276">
    <property type="component" value="Unassembled WGS sequence"/>
</dbReference>
<evidence type="ECO:0000256" key="1">
    <source>
        <dbReference type="SAM" id="MobiDB-lite"/>
    </source>
</evidence>
<dbReference type="STRING" id="54398.Ga0074115_102183"/>
<keyword evidence="5" id="KW-1185">Reference proteome</keyword>
<evidence type="ECO:0000313" key="2">
    <source>
        <dbReference type="EMBL" id="KRT54081.1"/>
    </source>
</evidence>
<sequence>MNAEPNAPTAGSAGSALPAQPPAIKDAEASKDILYTLRHFHLGNPGVQEQLEPFGDDYLPALLAPYRDASRLRYDYPLFLYPVAENGQAAEAAELAKPLSQFLSETLESVAPGADNARILKDNLPRIEQALRQATKDDEAPVPARPLLQQLGEQMVQQLGLDSDSSARLSDDLEKLLEAIPDGGQLLAYGRHPAIHLLIHVIRHQVIPRQAQFQEQLQEQILGLGRLLNIEKEKSDSGRKPEHLKESVGGSAALFDVNALSQVMDHSQGSVGMSAERRERVQTALEILKEYRQEPTLVRFVHLKDLDNTIFSDIEGFESVVSDDPCTTAQDLFDQEAARLAKVFAAARIAQLEIDDLYDASIHDPWFASFNWEAFSQHELLLVPAVIALETALRVANQAMPQFSRLLNSGRPVQIMVRVLAHANPGRDTEEDPFAHFRTELGYLGIAHRQAVVGQTSAARHEHLLQQFTTAFNATRTSLHLINIGMRPLGQGVGLNAWLVAGAALEGRVHPFFQLNPAQGDSFAERVDFSGNPQPDRDWPLHEFNYIDNDGEVIKTQSAFTFADYALLIPRLHHHFTPVPLVCESDNLLPIADYLALPQQQTDAYIPYVWAINANGELRQLAVSLTLVHACRDRLNYWHSLQEMAGIGSKYIEIGIAKARAEIQAAADAERAELLAAHEAEINSVRAEAASEVMGRLTEVLMGMDLTSATPRIAATAPVQPSPAAADVSEPTAESETPDEAEAEEDIGGYEDPWIDSPLCTSCNDCLAINPLVFVYNDSNQAYIADASAGTFAQMVEAAEICPSDCIHPGKPLNDAEPGLDELIERAAAYN</sequence>
<dbReference type="Pfam" id="PF13370">
    <property type="entry name" value="Fer4_13"/>
    <property type="match status" value="1"/>
</dbReference>